<keyword evidence="6" id="KW-1185">Reference proteome</keyword>
<feature type="domain" description="HTH gntR-type" evidence="4">
    <location>
        <begin position="24"/>
        <end position="91"/>
    </location>
</feature>
<dbReference type="InterPro" id="IPR036388">
    <property type="entry name" value="WH-like_DNA-bd_sf"/>
</dbReference>
<dbReference type="PANTHER" id="PTHR43537">
    <property type="entry name" value="TRANSCRIPTIONAL REGULATOR, GNTR FAMILY"/>
    <property type="match status" value="1"/>
</dbReference>
<sequence length="243" mass="26213">MMAQTLVQPTGSGRQGVRAVLEHESLPEAVRNALRRQILNNELPAGARLVEATIASDLGVSRATVREAMRGLSSEGLIEISPRRHSVVTRMSEEDADDVCFARYVLEAGIAKSLTREEKVGLDEALAAALDRMDEAAEQGDMQGVVEADVHFHGLIVNASGRRRAAELWSTVNGQIGALMRASIDRQHLALTAARARHEPVRDALRTGTSRQIEKAIYAHYVTDRDTVPAHVIAAAAANGGRA</sequence>
<dbReference type="Pfam" id="PF07729">
    <property type="entry name" value="FCD"/>
    <property type="match status" value="1"/>
</dbReference>
<reference evidence="6" key="1">
    <citation type="submission" date="2016-10" db="EMBL/GenBank/DDBJ databases">
        <authorList>
            <person name="Varghese N."/>
            <person name="Submissions S."/>
        </authorList>
    </citation>
    <scope>NUCLEOTIDE SEQUENCE [LARGE SCALE GENOMIC DNA]</scope>
    <source>
        <strain evidence="6">DSM 21743</strain>
    </source>
</reference>
<keyword evidence="1" id="KW-0805">Transcription regulation</keyword>
<evidence type="ECO:0000256" key="1">
    <source>
        <dbReference type="ARBA" id="ARBA00023015"/>
    </source>
</evidence>
<evidence type="ECO:0000313" key="5">
    <source>
        <dbReference type="EMBL" id="SDU94002.1"/>
    </source>
</evidence>
<dbReference type="InterPro" id="IPR036390">
    <property type="entry name" value="WH_DNA-bd_sf"/>
</dbReference>
<dbReference type="SMART" id="SM00895">
    <property type="entry name" value="FCD"/>
    <property type="match status" value="1"/>
</dbReference>
<proteinExistence type="predicted"/>
<dbReference type="SUPFAM" id="SSF46785">
    <property type="entry name" value="Winged helix' DNA-binding domain"/>
    <property type="match status" value="1"/>
</dbReference>
<dbReference type="AlphaFoldDB" id="A0A1H2MLK3"/>
<dbReference type="Pfam" id="PF00392">
    <property type="entry name" value="GntR"/>
    <property type="match status" value="1"/>
</dbReference>
<keyword evidence="2" id="KW-0238">DNA-binding</keyword>
<dbReference type="InterPro" id="IPR000524">
    <property type="entry name" value="Tscrpt_reg_HTH_GntR"/>
</dbReference>
<organism evidence="5 6">
    <name type="scientific">Microlunatus sagamiharensis</name>
    <dbReference type="NCBI Taxonomy" id="546874"/>
    <lineage>
        <taxon>Bacteria</taxon>
        <taxon>Bacillati</taxon>
        <taxon>Actinomycetota</taxon>
        <taxon>Actinomycetes</taxon>
        <taxon>Propionibacteriales</taxon>
        <taxon>Propionibacteriaceae</taxon>
        <taxon>Microlunatus</taxon>
    </lineage>
</organism>
<dbReference type="PRINTS" id="PR00035">
    <property type="entry name" value="HTHGNTR"/>
</dbReference>
<dbReference type="InterPro" id="IPR008920">
    <property type="entry name" value="TF_FadR/GntR_C"/>
</dbReference>
<dbReference type="PANTHER" id="PTHR43537:SF45">
    <property type="entry name" value="GNTR FAMILY REGULATORY PROTEIN"/>
    <property type="match status" value="1"/>
</dbReference>
<evidence type="ECO:0000259" key="4">
    <source>
        <dbReference type="PROSITE" id="PS50949"/>
    </source>
</evidence>
<dbReference type="STRING" id="546874.SAMN04488544_2293"/>
<dbReference type="Proteomes" id="UP000198825">
    <property type="component" value="Chromosome I"/>
</dbReference>
<evidence type="ECO:0000256" key="2">
    <source>
        <dbReference type="ARBA" id="ARBA00023125"/>
    </source>
</evidence>
<protein>
    <submittedName>
        <fullName evidence="5">Transcriptional regulator, GntR family</fullName>
    </submittedName>
</protein>
<gene>
    <name evidence="5" type="ORF">SAMN04488544_2293</name>
</gene>
<accession>A0A1H2MLK3</accession>
<dbReference type="Gene3D" id="1.10.10.10">
    <property type="entry name" value="Winged helix-like DNA-binding domain superfamily/Winged helix DNA-binding domain"/>
    <property type="match status" value="1"/>
</dbReference>
<dbReference type="InterPro" id="IPR011711">
    <property type="entry name" value="GntR_C"/>
</dbReference>
<evidence type="ECO:0000256" key="3">
    <source>
        <dbReference type="ARBA" id="ARBA00023163"/>
    </source>
</evidence>
<dbReference type="SUPFAM" id="SSF48008">
    <property type="entry name" value="GntR ligand-binding domain-like"/>
    <property type="match status" value="1"/>
</dbReference>
<keyword evidence="3" id="KW-0804">Transcription</keyword>
<dbReference type="GO" id="GO:0003677">
    <property type="term" value="F:DNA binding"/>
    <property type="evidence" value="ECO:0007669"/>
    <property type="project" value="UniProtKB-KW"/>
</dbReference>
<dbReference type="EMBL" id="LT629799">
    <property type="protein sequence ID" value="SDU94002.1"/>
    <property type="molecule type" value="Genomic_DNA"/>
</dbReference>
<dbReference type="CDD" id="cd07377">
    <property type="entry name" value="WHTH_GntR"/>
    <property type="match status" value="1"/>
</dbReference>
<name>A0A1H2MLK3_9ACTN</name>
<dbReference type="PROSITE" id="PS50949">
    <property type="entry name" value="HTH_GNTR"/>
    <property type="match status" value="1"/>
</dbReference>
<dbReference type="Gene3D" id="1.20.120.530">
    <property type="entry name" value="GntR ligand-binding domain-like"/>
    <property type="match status" value="1"/>
</dbReference>
<dbReference type="GO" id="GO:0003700">
    <property type="term" value="F:DNA-binding transcription factor activity"/>
    <property type="evidence" value="ECO:0007669"/>
    <property type="project" value="InterPro"/>
</dbReference>
<evidence type="ECO:0000313" key="6">
    <source>
        <dbReference type="Proteomes" id="UP000198825"/>
    </source>
</evidence>
<dbReference type="SMART" id="SM00345">
    <property type="entry name" value="HTH_GNTR"/>
    <property type="match status" value="1"/>
</dbReference>